<dbReference type="AlphaFoldDB" id="A0A2M3ZSA8"/>
<protein>
    <submittedName>
        <fullName evidence="1">Putative secreted peptide</fullName>
    </submittedName>
</protein>
<reference evidence="1" key="1">
    <citation type="submission" date="2018-01" db="EMBL/GenBank/DDBJ databases">
        <title>An insight into the sialome of Amazonian anophelines.</title>
        <authorList>
            <person name="Ribeiro J.M."/>
            <person name="Scarpassa V."/>
            <person name="Calvo E."/>
        </authorList>
    </citation>
    <scope>NUCLEOTIDE SEQUENCE</scope>
    <source>
        <tissue evidence="1">Salivary glands</tissue>
    </source>
</reference>
<dbReference type="EMBL" id="GGFM01010695">
    <property type="protein sequence ID" value="MBW31446.1"/>
    <property type="molecule type" value="Transcribed_RNA"/>
</dbReference>
<proteinExistence type="predicted"/>
<accession>A0A2M3ZSA8</accession>
<organism evidence="1">
    <name type="scientific">Anopheles braziliensis</name>
    <dbReference type="NCBI Taxonomy" id="58242"/>
    <lineage>
        <taxon>Eukaryota</taxon>
        <taxon>Metazoa</taxon>
        <taxon>Ecdysozoa</taxon>
        <taxon>Arthropoda</taxon>
        <taxon>Hexapoda</taxon>
        <taxon>Insecta</taxon>
        <taxon>Pterygota</taxon>
        <taxon>Neoptera</taxon>
        <taxon>Endopterygota</taxon>
        <taxon>Diptera</taxon>
        <taxon>Nematocera</taxon>
        <taxon>Culicoidea</taxon>
        <taxon>Culicidae</taxon>
        <taxon>Anophelinae</taxon>
        <taxon>Anopheles</taxon>
    </lineage>
</organism>
<name>A0A2M3ZSA8_9DIPT</name>
<evidence type="ECO:0000313" key="1">
    <source>
        <dbReference type="EMBL" id="MBW31446.1"/>
    </source>
</evidence>
<sequence length="82" mass="8941">MLTKTLGLIVARSMARAQAAVVLMREFQTFCLKPAVQRRVGSSTFWPARLTTAVVPFGSPSFSSSCQLMCFTPGIREIVVTS</sequence>